<sequence>MTTIDSSIFIETTFKSPVEKIWEAWTNPNLIMKWFGSDPKGKGLSAKLDVRVGGYFEITFQDSDLTEHTCSGIYDEVQVLNKLTFSWRWKNEPGDESFVVLSLAPEGKSTRMQFQHKNLSSGSKHDYAKGWQNTFSKPESLVEAG</sequence>
<reference evidence="3 4" key="1">
    <citation type="submission" date="2016-11" db="EMBL/GenBank/DDBJ databases">
        <authorList>
            <person name="Jaros S."/>
            <person name="Januszkiewicz K."/>
            <person name="Wedrychowicz H."/>
        </authorList>
    </citation>
    <scope>NUCLEOTIDE SEQUENCE [LARGE SCALE GENOMIC DNA]</scope>
    <source>
        <strain evidence="3 4">DSM 24574</strain>
    </source>
</reference>
<evidence type="ECO:0000313" key="3">
    <source>
        <dbReference type="EMBL" id="SHI02767.1"/>
    </source>
</evidence>
<organism evidence="3 4">
    <name type="scientific">Chryseolinea serpens</name>
    <dbReference type="NCBI Taxonomy" id="947013"/>
    <lineage>
        <taxon>Bacteria</taxon>
        <taxon>Pseudomonadati</taxon>
        <taxon>Bacteroidota</taxon>
        <taxon>Cytophagia</taxon>
        <taxon>Cytophagales</taxon>
        <taxon>Fulvivirgaceae</taxon>
        <taxon>Chryseolinea</taxon>
    </lineage>
</organism>
<comment type="similarity">
    <text evidence="1">Belongs to the AHA1 family.</text>
</comment>
<feature type="domain" description="Activator of Hsp90 ATPase homologue 1/2-like C-terminal" evidence="2">
    <location>
        <begin position="16"/>
        <end position="137"/>
    </location>
</feature>
<evidence type="ECO:0000259" key="2">
    <source>
        <dbReference type="Pfam" id="PF08327"/>
    </source>
</evidence>
<proteinExistence type="inferred from homology"/>
<name>A0A1M5XSI4_9BACT</name>
<protein>
    <submittedName>
        <fullName evidence="3">Uncharacterized conserved protein YndB, AHSA1/START domain</fullName>
    </submittedName>
</protein>
<evidence type="ECO:0000256" key="1">
    <source>
        <dbReference type="ARBA" id="ARBA00006817"/>
    </source>
</evidence>
<dbReference type="InterPro" id="IPR013538">
    <property type="entry name" value="ASHA1/2-like_C"/>
</dbReference>
<gene>
    <name evidence="3" type="ORF">SAMN04488109_6824</name>
</gene>
<dbReference type="EMBL" id="FQWQ01000007">
    <property type="protein sequence ID" value="SHI02767.1"/>
    <property type="molecule type" value="Genomic_DNA"/>
</dbReference>
<keyword evidence="4" id="KW-1185">Reference proteome</keyword>
<accession>A0A1M5XSI4</accession>
<evidence type="ECO:0000313" key="4">
    <source>
        <dbReference type="Proteomes" id="UP000184212"/>
    </source>
</evidence>
<dbReference type="STRING" id="947013.SAMN04488109_6824"/>
<dbReference type="RefSeq" id="WP_073143510.1">
    <property type="nucleotide sequence ID" value="NZ_FQWQ01000007.1"/>
</dbReference>
<dbReference type="Gene3D" id="3.30.530.20">
    <property type="match status" value="1"/>
</dbReference>
<dbReference type="SUPFAM" id="SSF55961">
    <property type="entry name" value="Bet v1-like"/>
    <property type="match status" value="1"/>
</dbReference>
<dbReference type="Pfam" id="PF08327">
    <property type="entry name" value="AHSA1"/>
    <property type="match status" value="1"/>
</dbReference>
<dbReference type="Proteomes" id="UP000184212">
    <property type="component" value="Unassembled WGS sequence"/>
</dbReference>
<dbReference type="InterPro" id="IPR023393">
    <property type="entry name" value="START-like_dom_sf"/>
</dbReference>
<dbReference type="OrthoDB" id="9795306at2"/>
<dbReference type="CDD" id="cd07814">
    <property type="entry name" value="SRPBCC_CalC_Aha1-like"/>
    <property type="match status" value="1"/>
</dbReference>
<dbReference type="AlphaFoldDB" id="A0A1M5XSI4"/>